<evidence type="ECO:0000256" key="1">
    <source>
        <dbReference type="SAM" id="Phobius"/>
    </source>
</evidence>
<feature type="transmembrane region" description="Helical" evidence="1">
    <location>
        <begin position="7"/>
        <end position="40"/>
    </location>
</feature>
<name>A0A2T5PFN1_ECTOL</name>
<dbReference type="RefSeq" id="WP_108235122.1">
    <property type="nucleotide sequence ID" value="NZ_QASO01000135.1"/>
</dbReference>
<proteinExistence type="predicted"/>
<comment type="caution">
    <text evidence="2">The sequence shown here is derived from an EMBL/GenBank/DDBJ whole genome shotgun (WGS) entry which is preliminary data.</text>
</comment>
<evidence type="ECO:0000313" key="2">
    <source>
        <dbReference type="EMBL" id="PTU76546.1"/>
    </source>
</evidence>
<dbReference type="Pfam" id="PF10734">
    <property type="entry name" value="DUF2523"/>
    <property type="match status" value="1"/>
</dbReference>
<dbReference type="Proteomes" id="UP000244052">
    <property type="component" value="Unassembled WGS sequence"/>
</dbReference>
<evidence type="ECO:0000313" key="3">
    <source>
        <dbReference type="Proteomes" id="UP000244052"/>
    </source>
</evidence>
<sequence length="105" mass="10706">MPILPIIATFLGSIVSGLVFRALASLGFAYVSYVGIGHLIDQVDGYVKTLFGAVPPQAAAILGMAKLDVAINIILAAVIARLLLAGMDKVTGTITGLALLNKVGG</sequence>
<evidence type="ECO:0008006" key="4">
    <source>
        <dbReference type="Google" id="ProtNLM"/>
    </source>
</evidence>
<keyword evidence="1" id="KW-0812">Transmembrane</keyword>
<gene>
    <name evidence="2" type="ORF">DBO86_24490</name>
</gene>
<keyword evidence="3" id="KW-1185">Reference proteome</keyword>
<protein>
    <recommendedName>
        <fullName evidence="4">DUF2523 domain-containing protein</fullName>
    </recommendedName>
</protein>
<reference evidence="2 3" key="1">
    <citation type="submission" date="2018-04" db="EMBL/GenBank/DDBJ databases">
        <title>Pseudomonas sp. nov., isolated from mangrove soil.</title>
        <authorList>
            <person name="Chen C."/>
        </authorList>
    </citation>
    <scope>NUCLEOTIDE SEQUENCE [LARGE SCALE GENOMIC DNA]</scope>
    <source>
        <strain evidence="2 3">JCM 14246</strain>
    </source>
</reference>
<feature type="transmembrane region" description="Helical" evidence="1">
    <location>
        <begin position="60"/>
        <end position="84"/>
    </location>
</feature>
<keyword evidence="1" id="KW-1133">Transmembrane helix</keyword>
<dbReference type="EMBL" id="QASO01000135">
    <property type="protein sequence ID" value="PTU76546.1"/>
    <property type="molecule type" value="Genomic_DNA"/>
</dbReference>
<accession>A0A2T5PFN1</accession>
<organism evidence="2 3">
    <name type="scientific">Ectopseudomonas oleovorans</name>
    <name type="common">Pseudomonas oleovorans</name>
    <dbReference type="NCBI Taxonomy" id="301"/>
    <lineage>
        <taxon>Bacteria</taxon>
        <taxon>Pseudomonadati</taxon>
        <taxon>Pseudomonadota</taxon>
        <taxon>Gammaproteobacteria</taxon>
        <taxon>Pseudomonadales</taxon>
        <taxon>Pseudomonadaceae</taxon>
        <taxon>Ectopseudomonas</taxon>
    </lineage>
</organism>
<keyword evidence="1" id="KW-0472">Membrane</keyword>
<dbReference type="InterPro" id="IPR019670">
    <property type="entry name" value="DUF2523"/>
</dbReference>
<dbReference type="AlphaFoldDB" id="A0A2T5PFN1"/>